<accession>A0A9W6Y754</accession>
<evidence type="ECO:0000313" key="2">
    <source>
        <dbReference type="EMBL" id="GMF57976.1"/>
    </source>
</evidence>
<dbReference type="GO" id="GO:0003676">
    <property type="term" value="F:nucleic acid binding"/>
    <property type="evidence" value="ECO:0007669"/>
    <property type="project" value="InterPro"/>
</dbReference>
<dbReference type="EMBL" id="BSXT01004467">
    <property type="protein sequence ID" value="GMF57976.1"/>
    <property type="molecule type" value="Genomic_DNA"/>
</dbReference>
<dbReference type="Proteomes" id="UP001165121">
    <property type="component" value="Unassembled WGS sequence"/>
</dbReference>
<keyword evidence="3" id="KW-1185">Reference proteome</keyword>
<sequence length="127" mass="14400">MLNLQAKPPTIYKAVVKARQHDHEVLYTPPYHPELKPTEMIWGPLKNRIALDPASSVEDLGEKIEAGLQAIGEKQWQGTYKKIQFHERAYLGQQPPLEVTQASTTQALQQYTAQDVDGPSPLLVWER</sequence>
<dbReference type="OrthoDB" id="110732at2759"/>
<dbReference type="Gene3D" id="3.30.420.10">
    <property type="entry name" value="Ribonuclease H-like superfamily/Ribonuclease H"/>
    <property type="match status" value="1"/>
</dbReference>
<proteinExistence type="predicted"/>
<name>A0A9W6Y754_9STRA</name>
<feature type="domain" description="Tc1-like transposase DDE" evidence="1">
    <location>
        <begin position="12"/>
        <end position="60"/>
    </location>
</feature>
<dbReference type="AlphaFoldDB" id="A0A9W6Y754"/>
<dbReference type="InterPro" id="IPR036397">
    <property type="entry name" value="RNaseH_sf"/>
</dbReference>
<dbReference type="Pfam" id="PF13358">
    <property type="entry name" value="DDE_3"/>
    <property type="match status" value="1"/>
</dbReference>
<dbReference type="InterPro" id="IPR038717">
    <property type="entry name" value="Tc1-like_DDE_dom"/>
</dbReference>
<evidence type="ECO:0000313" key="3">
    <source>
        <dbReference type="Proteomes" id="UP001165121"/>
    </source>
</evidence>
<evidence type="ECO:0000259" key="1">
    <source>
        <dbReference type="Pfam" id="PF13358"/>
    </source>
</evidence>
<reference evidence="2" key="1">
    <citation type="submission" date="2023-04" db="EMBL/GenBank/DDBJ databases">
        <title>Phytophthora fragariaefolia NBRC 109709.</title>
        <authorList>
            <person name="Ichikawa N."/>
            <person name="Sato H."/>
            <person name="Tonouchi N."/>
        </authorList>
    </citation>
    <scope>NUCLEOTIDE SEQUENCE</scope>
    <source>
        <strain evidence="2">NBRC 109709</strain>
    </source>
</reference>
<organism evidence="2 3">
    <name type="scientific">Phytophthora fragariaefolia</name>
    <dbReference type="NCBI Taxonomy" id="1490495"/>
    <lineage>
        <taxon>Eukaryota</taxon>
        <taxon>Sar</taxon>
        <taxon>Stramenopiles</taxon>
        <taxon>Oomycota</taxon>
        <taxon>Peronosporomycetes</taxon>
        <taxon>Peronosporales</taxon>
        <taxon>Peronosporaceae</taxon>
        <taxon>Phytophthora</taxon>
    </lineage>
</organism>
<gene>
    <name evidence="2" type="ORF">Pfra01_002486000</name>
</gene>
<protein>
    <submittedName>
        <fullName evidence="2">Unnamed protein product</fullName>
    </submittedName>
</protein>
<comment type="caution">
    <text evidence="2">The sequence shown here is derived from an EMBL/GenBank/DDBJ whole genome shotgun (WGS) entry which is preliminary data.</text>
</comment>